<dbReference type="PANTHER" id="PTHR41286">
    <property type="entry name" value="HNH NUCLEASE YAJD-RELATED"/>
    <property type="match status" value="1"/>
</dbReference>
<evidence type="ECO:0000256" key="4">
    <source>
        <dbReference type="ARBA" id="ARBA00040194"/>
    </source>
</evidence>
<gene>
    <name evidence="6" type="ORF">NCTC13834_01777</name>
</gene>
<dbReference type="Gene3D" id="3.40.50.300">
    <property type="entry name" value="P-loop containing nucleotide triphosphate hydrolases"/>
    <property type="match status" value="1"/>
</dbReference>
<name>A0A380GNR7_9STAP</name>
<evidence type="ECO:0000259" key="5">
    <source>
        <dbReference type="SMART" id="SM00507"/>
    </source>
</evidence>
<dbReference type="Proteomes" id="UP000254412">
    <property type="component" value="Unassembled WGS sequence"/>
</dbReference>
<evidence type="ECO:0000256" key="1">
    <source>
        <dbReference type="ARBA" id="ARBA00022722"/>
    </source>
</evidence>
<evidence type="ECO:0000256" key="3">
    <source>
        <dbReference type="ARBA" id="ARBA00038412"/>
    </source>
</evidence>
<dbReference type="GO" id="GO:0008270">
    <property type="term" value="F:zinc ion binding"/>
    <property type="evidence" value="ECO:0007669"/>
    <property type="project" value="InterPro"/>
</dbReference>
<dbReference type="InterPro" id="IPR027417">
    <property type="entry name" value="P-loop_NTPase"/>
</dbReference>
<dbReference type="PANTHER" id="PTHR41286:SF1">
    <property type="entry name" value="HNH NUCLEASE YAJD-RELATED"/>
    <property type="match status" value="1"/>
</dbReference>
<dbReference type="GO" id="GO:0005829">
    <property type="term" value="C:cytosol"/>
    <property type="evidence" value="ECO:0007669"/>
    <property type="project" value="TreeGrafter"/>
</dbReference>
<dbReference type="GO" id="GO:0004519">
    <property type="term" value="F:endonuclease activity"/>
    <property type="evidence" value="ECO:0007669"/>
    <property type="project" value="UniProtKB-KW"/>
</dbReference>
<keyword evidence="1" id="KW-0540">Nuclease</keyword>
<dbReference type="GO" id="GO:0003676">
    <property type="term" value="F:nucleic acid binding"/>
    <property type="evidence" value="ECO:0007669"/>
    <property type="project" value="InterPro"/>
</dbReference>
<dbReference type="AlphaFoldDB" id="A0A380GNR7"/>
<keyword evidence="6" id="KW-0255">Endonuclease</keyword>
<reference evidence="6 7" key="1">
    <citation type="submission" date="2018-06" db="EMBL/GenBank/DDBJ databases">
        <authorList>
            <consortium name="Pathogen Informatics"/>
            <person name="Doyle S."/>
        </authorList>
    </citation>
    <scope>NUCLEOTIDE SEQUENCE [LARGE SCALE GENOMIC DNA]</scope>
    <source>
        <strain evidence="6 7">NCTC13834</strain>
    </source>
</reference>
<dbReference type="EMBL" id="UHDS01000001">
    <property type="protein sequence ID" value="SUM55413.1"/>
    <property type="molecule type" value="Genomic_DNA"/>
</dbReference>
<dbReference type="GO" id="GO:0016787">
    <property type="term" value="F:hydrolase activity"/>
    <property type="evidence" value="ECO:0007669"/>
    <property type="project" value="UniProtKB-KW"/>
</dbReference>
<dbReference type="InterPro" id="IPR002711">
    <property type="entry name" value="HNH"/>
</dbReference>
<dbReference type="InterPro" id="IPR003615">
    <property type="entry name" value="HNH_nuc"/>
</dbReference>
<evidence type="ECO:0000313" key="7">
    <source>
        <dbReference type="Proteomes" id="UP000254412"/>
    </source>
</evidence>
<dbReference type="SMART" id="SM00507">
    <property type="entry name" value="HNHc"/>
    <property type="match status" value="1"/>
</dbReference>
<comment type="similarity">
    <text evidence="3">Belongs to the HNH nuclease family.</text>
</comment>
<dbReference type="Pfam" id="PF01844">
    <property type="entry name" value="HNH"/>
    <property type="match status" value="1"/>
</dbReference>
<feature type="domain" description="HNH nuclease" evidence="5">
    <location>
        <begin position="193"/>
        <end position="249"/>
    </location>
</feature>
<keyword evidence="2" id="KW-0378">Hydrolase</keyword>
<protein>
    <recommendedName>
        <fullName evidence="4">Putative HNH nuclease YajD</fullName>
    </recommendedName>
</protein>
<evidence type="ECO:0000256" key="2">
    <source>
        <dbReference type="ARBA" id="ARBA00022801"/>
    </source>
</evidence>
<organism evidence="6 7">
    <name type="scientific">Staphylococcus nepalensis</name>
    <dbReference type="NCBI Taxonomy" id="214473"/>
    <lineage>
        <taxon>Bacteria</taxon>
        <taxon>Bacillati</taxon>
        <taxon>Bacillota</taxon>
        <taxon>Bacilli</taxon>
        <taxon>Bacillales</taxon>
        <taxon>Staphylococcaceae</taxon>
        <taxon>Staphylococcus</taxon>
    </lineage>
</organism>
<proteinExistence type="inferred from homology"/>
<evidence type="ECO:0000313" key="6">
    <source>
        <dbReference type="EMBL" id="SUM55413.1"/>
    </source>
</evidence>
<accession>A0A380GNR7</accession>
<dbReference type="SUPFAM" id="SSF52540">
    <property type="entry name" value="P-loop containing nucleoside triphosphate hydrolases"/>
    <property type="match status" value="1"/>
</dbReference>
<dbReference type="CDD" id="cd00085">
    <property type="entry name" value="HNHc"/>
    <property type="match status" value="1"/>
</dbReference>
<dbReference type="Gene3D" id="1.10.30.50">
    <property type="match status" value="1"/>
</dbReference>
<sequence>MVLTIINKQYYIISKHITLSGVSFFMRIEQGSEGMKIVVVYGAPMSGKTTYVRNAMTEYDLVFDYDALTHAMTSTKYQQHNDNAHTLVMSMRDKMIDHAKQSDNGVLYIVTTFLSYKLMSEIETHFNTQYKRMDTSLDECKKRIHDSDRPNKEHVMQVIHEWYGKYIYNKKLTDSDELSRKSKALYNSKDWENIKAMAFERDNHLCQICLRKNRNTKANLVHHIIYVKSDYEKALDLDNLMCVCSACHNKIHSKDEKEVFAGEEKQKNVRVIKV</sequence>